<keyword evidence="3" id="KW-1185">Reference proteome</keyword>
<feature type="non-terminal residue" evidence="2">
    <location>
        <position position="125"/>
    </location>
</feature>
<evidence type="ECO:0000313" key="2">
    <source>
        <dbReference type="EMBL" id="KND94824.1"/>
    </source>
</evidence>
<dbReference type="Proteomes" id="UP000036947">
    <property type="component" value="Unassembled WGS sequence"/>
</dbReference>
<evidence type="ECO:0000313" key="3">
    <source>
        <dbReference type="Proteomes" id="UP000036947"/>
    </source>
</evidence>
<protein>
    <submittedName>
        <fullName evidence="2">Uncharacterized protein</fullName>
    </submittedName>
</protein>
<proteinExistence type="predicted"/>
<dbReference type="EMBL" id="LFRF01000001">
    <property type="protein sequence ID" value="KND94824.1"/>
    <property type="molecule type" value="Genomic_DNA"/>
</dbReference>
<evidence type="ECO:0000256" key="1">
    <source>
        <dbReference type="SAM" id="MobiDB-lite"/>
    </source>
</evidence>
<name>A0A0L0NLA0_TOLOC</name>
<gene>
    <name evidence="2" type="ORF">TOPH_00355</name>
</gene>
<feature type="non-terminal residue" evidence="2">
    <location>
        <position position="1"/>
    </location>
</feature>
<organism evidence="2 3">
    <name type="scientific">Tolypocladium ophioglossoides (strain CBS 100239)</name>
    <name type="common">Snaketongue truffleclub</name>
    <name type="synonym">Elaphocordyceps ophioglossoides</name>
    <dbReference type="NCBI Taxonomy" id="1163406"/>
    <lineage>
        <taxon>Eukaryota</taxon>
        <taxon>Fungi</taxon>
        <taxon>Dikarya</taxon>
        <taxon>Ascomycota</taxon>
        <taxon>Pezizomycotina</taxon>
        <taxon>Sordariomycetes</taxon>
        <taxon>Hypocreomycetidae</taxon>
        <taxon>Hypocreales</taxon>
        <taxon>Ophiocordycipitaceae</taxon>
        <taxon>Tolypocladium</taxon>
    </lineage>
</organism>
<sequence>SSSPSNLTLPPPRALSESTAWCDSSCTSRRELALVLAVRSFVVASVLPLACPLVQRSICISRQTRIQSETTRITSPHPPPPRLRSFPFKSYGPNKRRQTSDATVHDDPRFAPSYDPLNLLVVHRF</sequence>
<reference evidence="2 3" key="1">
    <citation type="journal article" date="2015" name="BMC Genomics">
        <title>The genome of the truffle-parasite Tolypocladium ophioglossoides and the evolution of antifungal peptaibiotics.</title>
        <authorList>
            <person name="Quandt C.A."/>
            <person name="Bushley K.E."/>
            <person name="Spatafora J.W."/>
        </authorList>
    </citation>
    <scope>NUCLEOTIDE SEQUENCE [LARGE SCALE GENOMIC DNA]</scope>
    <source>
        <strain evidence="2 3">CBS 100239</strain>
    </source>
</reference>
<accession>A0A0L0NLA0</accession>
<dbReference type="AlphaFoldDB" id="A0A0L0NLA0"/>
<comment type="caution">
    <text evidence="2">The sequence shown here is derived from an EMBL/GenBank/DDBJ whole genome shotgun (WGS) entry which is preliminary data.</text>
</comment>
<feature type="region of interest" description="Disordered" evidence="1">
    <location>
        <begin position="68"/>
        <end position="109"/>
    </location>
</feature>